<protein>
    <recommendedName>
        <fullName evidence="3">DUF1440 domain-containing protein</fullName>
    </recommendedName>
</protein>
<evidence type="ECO:0000313" key="2">
    <source>
        <dbReference type="Proteomes" id="UP000240739"/>
    </source>
</evidence>
<name>A0A2T4UFC3_9ACTN</name>
<dbReference type="Proteomes" id="UP000240739">
    <property type="component" value="Unassembled WGS sequence"/>
</dbReference>
<dbReference type="EMBL" id="PYYB01000002">
    <property type="protein sequence ID" value="PTL56489.1"/>
    <property type="molecule type" value="Genomic_DNA"/>
</dbReference>
<dbReference type="OrthoDB" id="5243794at2"/>
<keyword evidence="2" id="KW-1185">Reference proteome</keyword>
<proteinExistence type="predicted"/>
<dbReference type="AlphaFoldDB" id="A0A2T4UFC3"/>
<comment type="caution">
    <text evidence="1">The sequence shown here is derived from an EMBL/GenBank/DDBJ whole genome shotgun (WGS) entry which is preliminary data.</text>
</comment>
<evidence type="ECO:0000313" key="1">
    <source>
        <dbReference type="EMBL" id="PTL56489.1"/>
    </source>
</evidence>
<gene>
    <name evidence="1" type="ORF">C7Y72_16140</name>
</gene>
<dbReference type="RefSeq" id="WP_107570208.1">
    <property type="nucleotide sequence ID" value="NZ_PYYB01000002.1"/>
</dbReference>
<evidence type="ECO:0008006" key="3">
    <source>
        <dbReference type="Google" id="ProtNLM"/>
    </source>
</evidence>
<organism evidence="1 2">
    <name type="scientific">Paraconexibacter algicola</name>
    <dbReference type="NCBI Taxonomy" id="2133960"/>
    <lineage>
        <taxon>Bacteria</taxon>
        <taxon>Bacillati</taxon>
        <taxon>Actinomycetota</taxon>
        <taxon>Thermoleophilia</taxon>
        <taxon>Solirubrobacterales</taxon>
        <taxon>Paraconexibacteraceae</taxon>
        <taxon>Paraconexibacter</taxon>
    </lineage>
</organism>
<reference evidence="1 2" key="1">
    <citation type="submission" date="2018-03" db="EMBL/GenBank/DDBJ databases">
        <title>Aquarubrobacter algicola gen. nov., sp. nov., a novel actinobacterium isolated from shallow eutrophic lake during the end of cyanobacterial harmful algal blooms.</title>
        <authorList>
            <person name="Chun S.J."/>
        </authorList>
    </citation>
    <scope>NUCLEOTIDE SEQUENCE [LARGE SCALE GENOMIC DNA]</scope>
    <source>
        <strain evidence="1 2">Seoho-28</strain>
    </source>
</reference>
<sequence length="148" mass="15827">MPTDPARIARGAAAGAVAATVWALQQPADQRVFGVAYDDTELLGKLVTRGPAWRPVGFAMHVANGAAFGAGYAAVRDRLPLPAAARGPFVAMVENVASWPGVAAADRLHPARDELPKLWRTPGAFPQATWRHLLFGVVLGEVERRLNR</sequence>
<accession>A0A2T4UFC3</accession>